<name>A0ABD5E4G4_9ACTN</name>
<dbReference type="RefSeq" id="WP_234019291.1">
    <property type="nucleotide sequence ID" value="NZ_JAVRER010000015.1"/>
</dbReference>
<accession>A0ABD5E4G4</accession>
<reference evidence="3" key="1">
    <citation type="submission" date="2023-07" db="EMBL/GenBank/DDBJ databases">
        <title>30 novel species of actinomycetes from the DSMZ collection.</title>
        <authorList>
            <person name="Nouioui I."/>
        </authorList>
    </citation>
    <scope>NUCLEOTIDE SEQUENCE [LARGE SCALE GENOMIC DNA]</scope>
    <source>
        <strain evidence="3">DSM 41982</strain>
    </source>
</reference>
<dbReference type="AlphaFoldDB" id="A0ABD5E4G4"/>
<feature type="transmembrane region" description="Helical" evidence="1">
    <location>
        <begin position="39"/>
        <end position="57"/>
    </location>
</feature>
<dbReference type="Pfam" id="PF19832">
    <property type="entry name" value="DUF6313"/>
    <property type="match status" value="1"/>
</dbReference>
<dbReference type="EMBL" id="JAVRER010000015">
    <property type="protein sequence ID" value="MDT0416268.1"/>
    <property type="molecule type" value="Genomic_DNA"/>
</dbReference>
<keyword evidence="1" id="KW-1133">Transmembrane helix</keyword>
<protein>
    <submittedName>
        <fullName evidence="2">DUF6313 family protein</fullName>
    </submittedName>
</protein>
<evidence type="ECO:0000256" key="1">
    <source>
        <dbReference type="SAM" id="Phobius"/>
    </source>
</evidence>
<dbReference type="InterPro" id="IPR046280">
    <property type="entry name" value="DUF6313"/>
</dbReference>
<dbReference type="Proteomes" id="UP001183607">
    <property type="component" value="Unassembled WGS sequence"/>
</dbReference>
<evidence type="ECO:0000313" key="2">
    <source>
        <dbReference type="EMBL" id="MDT0416268.1"/>
    </source>
</evidence>
<sequence length="224" mass="25373">MPIPIPPHLDLPSKTGGRKVRLRRVFRSRKALRGLTQWVVDRAIPMALLLAALWFFAARYDGGGGEVYRVFTLLDEPVGHPLLWIASAIGWVAVPAIIGGAAGHVITQRIDRVKKQPSNRLFRRRGLKQRLTPPGVIDDLRPYRYGTGSQQAFVDAFVRVAHRNDWQRAQDHWEVYLRDTMSTQQYADLDRHECLRQARNVALIALRVAALSGNGHCIVCDRRS</sequence>
<feature type="transmembrane region" description="Helical" evidence="1">
    <location>
        <begin position="82"/>
        <end position="106"/>
    </location>
</feature>
<organism evidence="2 3">
    <name type="scientific">Streptomyces evansiae</name>
    <dbReference type="NCBI Taxonomy" id="3075535"/>
    <lineage>
        <taxon>Bacteria</taxon>
        <taxon>Bacillati</taxon>
        <taxon>Actinomycetota</taxon>
        <taxon>Actinomycetes</taxon>
        <taxon>Kitasatosporales</taxon>
        <taxon>Streptomycetaceae</taxon>
        <taxon>Streptomyces</taxon>
    </lineage>
</organism>
<keyword evidence="1" id="KW-0812">Transmembrane</keyword>
<keyword evidence="1" id="KW-0472">Membrane</keyword>
<evidence type="ECO:0000313" key="3">
    <source>
        <dbReference type="Proteomes" id="UP001183607"/>
    </source>
</evidence>
<proteinExistence type="predicted"/>
<gene>
    <name evidence="2" type="ORF">RM574_12275</name>
</gene>
<comment type="caution">
    <text evidence="2">The sequence shown here is derived from an EMBL/GenBank/DDBJ whole genome shotgun (WGS) entry which is preliminary data.</text>
</comment>